<organism evidence="1 2">
    <name type="scientific">Colocasia esculenta</name>
    <name type="common">Wild taro</name>
    <name type="synonym">Arum esculentum</name>
    <dbReference type="NCBI Taxonomy" id="4460"/>
    <lineage>
        <taxon>Eukaryota</taxon>
        <taxon>Viridiplantae</taxon>
        <taxon>Streptophyta</taxon>
        <taxon>Embryophyta</taxon>
        <taxon>Tracheophyta</taxon>
        <taxon>Spermatophyta</taxon>
        <taxon>Magnoliopsida</taxon>
        <taxon>Liliopsida</taxon>
        <taxon>Araceae</taxon>
        <taxon>Aroideae</taxon>
        <taxon>Colocasieae</taxon>
        <taxon>Colocasia</taxon>
    </lineage>
</organism>
<dbReference type="EMBL" id="NMUH01002627">
    <property type="protein sequence ID" value="MQM01149.1"/>
    <property type="molecule type" value="Genomic_DNA"/>
</dbReference>
<proteinExistence type="predicted"/>
<protein>
    <submittedName>
        <fullName evidence="1">Uncharacterized protein</fullName>
    </submittedName>
</protein>
<dbReference type="AlphaFoldDB" id="A0A843VWE3"/>
<gene>
    <name evidence="1" type="ORF">Taro_033896</name>
</gene>
<comment type="caution">
    <text evidence="1">The sequence shown here is derived from an EMBL/GenBank/DDBJ whole genome shotgun (WGS) entry which is preliminary data.</text>
</comment>
<reference evidence="1" key="1">
    <citation type="submission" date="2017-07" db="EMBL/GenBank/DDBJ databases">
        <title>Taro Niue Genome Assembly and Annotation.</title>
        <authorList>
            <person name="Atibalentja N."/>
            <person name="Keating K."/>
            <person name="Fields C.J."/>
        </authorList>
    </citation>
    <scope>NUCLEOTIDE SEQUENCE</scope>
    <source>
        <strain evidence="1">Niue_2</strain>
        <tissue evidence="1">Leaf</tissue>
    </source>
</reference>
<keyword evidence="2" id="KW-1185">Reference proteome</keyword>
<name>A0A843VWE3_COLES</name>
<evidence type="ECO:0000313" key="1">
    <source>
        <dbReference type="EMBL" id="MQM01149.1"/>
    </source>
</evidence>
<sequence length="223" mass="25534">MTWMRSSKVDPMHASFSTAAPLSLCSLLDLRFWLLIDQPRPVPPPLLCPLPRTPGLPERSCSGLTQTCWRDTRVDRTLTRQGRVPPSRGELVRTPEDILVLTLRGFTGVIERSRRHFGWTTMLYRTFEALAYFYGSYSNLLKDLWWFSTGEPATTPSSESEAELSIAGCEKLDHLTGDEKKPDIQDPNAPFYYYNMDTKYMEEELAPKVHREQANTTEKAKDL</sequence>
<dbReference type="Proteomes" id="UP000652761">
    <property type="component" value="Unassembled WGS sequence"/>
</dbReference>
<evidence type="ECO:0000313" key="2">
    <source>
        <dbReference type="Proteomes" id="UP000652761"/>
    </source>
</evidence>
<accession>A0A843VWE3</accession>